<evidence type="ECO:0000256" key="5">
    <source>
        <dbReference type="ARBA" id="ARBA00022737"/>
    </source>
</evidence>
<gene>
    <name evidence="10" type="ORF">FSB_LOCUS57104</name>
</gene>
<proteinExistence type="predicted"/>
<comment type="subcellular location">
    <subcellularLocation>
        <location evidence="2">Cytoplasm</location>
    </subcellularLocation>
    <subcellularLocation>
        <location evidence="1">Nucleus</location>
    </subcellularLocation>
</comment>
<sequence>MAQSLELLLIQFLMPDNDARRQAEEQIKRLAKDPQVVPALVQHLRTAKTPNVRQLAAVLLRKKITGHWAKLSLQLKQLVKQSLIESITMEHSPPVRRASANVVSIIAKYAVPAGEWPDLLPFLFQCSQSAQEDHREVALILFSSLTETIGNSFRPHFADLQALLLKCLQDETSNRVRVAALKAVGSFLEFTNDGPEVVGKGYWLCIAGLDGCFGKASDDGEFFEEVIVDCLGVGMAVICSAVCWKMLHYPGKHLGLWPNAHTTFHLVNWKNVCMPVASGGLGIQNLIYSNQALLGKWLWRFATEQDALWRKVVALKYGISPGNWVSGIGHGPYGISLWKHIRKGWEKFQGYIKFEVGNGNCICFWEDHWCGDRPLGEMFPMVYRVVRQKDVLVAEYLSWHNGAPQWDLRLNQNLHDWEVAPFQTFMGFLYSQRVHRNQADRMCWSPARTGCFAVKSYYKILSSSQSQAFPWKPMWKAKVPPRVAFFVWTAAKGKILTMDNLRRQHLCIVEVAYVNLMANLLIIFFCTVLLPKNYGLFSAVVWGAVPHCVMLGALCERNNRVFESREVTSLEIKSRFLRSLSQWMSYINSLGVSSFEEFLDSCLMPMSFSFNATPPPVLCNATPPPDRGGTDFLVFVQILGYMSVKFREFIPSILNVSRQCLASGEEDVAVIAFEIFDELIESPAPLLGESVKSIVQFALEVCSSQNLESNTRHQVGRSINIFNVFHTLVSLESTDGDEDDDLAPDRAAAEVIDTMALNLPKHVFPTILEFASLSSQNANPKFREAAVTALGVISEGCLELMKNKLEPVLHIVLGALRDPEQMVRGAASFALGQFAEHLQPEIVSHYESVLPCILNALEDASDEVKEKSYYALAAFCENMGEEILPFLDPLMGRLLAALQNSPRNLQETCMSAIGSVAAAAEQAFLPYAERVLELMKNFMVLTNDEDLRSRARATELVGIVAMSVGRMRMEPILPPFIEAAIAGFKLEFSELREYTHGFFSNIAEILAIGFAQYLPHVVPLAFASCNLDDGSAVDIDESDDENINGFGGVSSDDEAHDEPRVRNISIRTGVLDEKAAATQALGLFAEHTKSSYAPYLNSGTGNLSESKYTVMNIYIKTMTEDDDKEVVAQACMSIADIIKEYGYMAIEQYMPRLIDATLVLLREESACQQTESDDDIDDDDTKHDEELMDAVSDLLPAFAKSMGSHFAPIFAKLFDPLMKFARFSRPPQDRTMVVACLAEVAQDMGPPIAGYVDVWVCTTYPCPECGSGVGIGGPLMEVGAHWCGDVITPAKYGELKYYSDILRGLHPLFGESEPDNAVRDNAAGAVARMIMVHPESIPLNQVLPVFLKVLPLKEDHEESMAVYSCVSTLVLSSNPQILSLVPELVNLFAQVVVSPEETSEVKAQVGRAFSHLISLYGQQMQPLLSNLSPAHANALAAFAPRS</sequence>
<dbReference type="InterPro" id="IPR040122">
    <property type="entry name" value="Importin_beta"/>
</dbReference>
<accession>A0A2N9IWF6</accession>
<dbReference type="GO" id="GO:0031267">
    <property type="term" value="F:small GTPase binding"/>
    <property type="evidence" value="ECO:0007669"/>
    <property type="project" value="InterPro"/>
</dbReference>
<name>A0A2N9IWF6_FAGSY</name>
<evidence type="ECO:0000256" key="3">
    <source>
        <dbReference type="ARBA" id="ARBA00022448"/>
    </source>
</evidence>
<organism evidence="10">
    <name type="scientific">Fagus sylvatica</name>
    <name type="common">Beechnut</name>
    <dbReference type="NCBI Taxonomy" id="28930"/>
    <lineage>
        <taxon>Eukaryota</taxon>
        <taxon>Viridiplantae</taxon>
        <taxon>Streptophyta</taxon>
        <taxon>Embryophyta</taxon>
        <taxon>Tracheophyta</taxon>
        <taxon>Spermatophyta</taxon>
        <taxon>Magnoliopsida</taxon>
        <taxon>eudicotyledons</taxon>
        <taxon>Gunneridae</taxon>
        <taxon>Pentapetalae</taxon>
        <taxon>rosids</taxon>
        <taxon>fabids</taxon>
        <taxon>Fagales</taxon>
        <taxon>Fagaceae</taxon>
        <taxon>Fagus</taxon>
    </lineage>
</organism>
<keyword evidence="6" id="KW-0653">Protein transport</keyword>
<dbReference type="Pfam" id="PF24714">
    <property type="entry name" value="TOR1L1_N"/>
    <property type="match status" value="1"/>
</dbReference>
<dbReference type="SMART" id="SM00913">
    <property type="entry name" value="IBN_N"/>
    <property type="match status" value="1"/>
</dbReference>
<dbReference type="Gene3D" id="1.25.10.10">
    <property type="entry name" value="Leucine-rich Repeat Variant"/>
    <property type="match status" value="2"/>
</dbReference>
<dbReference type="Pfam" id="PF13966">
    <property type="entry name" value="zf-RVT"/>
    <property type="match status" value="1"/>
</dbReference>
<feature type="repeat" description="HEAT" evidence="8">
    <location>
        <begin position="849"/>
        <end position="884"/>
    </location>
</feature>
<dbReference type="InterPro" id="IPR001494">
    <property type="entry name" value="Importin-beta_N"/>
</dbReference>
<keyword evidence="3" id="KW-0813">Transport</keyword>
<dbReference type="InterPro" id="IPR057600">
    <property type="entry name" value="TORTIFOLIA1/SINE1-2_N"/>
</dbReference>
<dbReference type="InterPro" id="IPR021133">
    <property type="entry name" value="HEAT_type_2"/>
</dbReference>
<evidence type="ECO:0000256" key="8">
    <source>
        <dbReference type="PROSITE-ProRule" id="PRU00103"/>
    </source>
</evidence>
<dbReference type="GO" id="GO:0006606">
    <property type="term" value="P:protein import into nucleus"/>
    <property type="evidence" value="ECO:0007669"/>
    <property type="project" value="InterPro"/>
</dbReference>
<dbReference type="Pfam" id="PF25780">
    <property type="entry name" value="TPR_IPO5"/>
    <property type="match status" value="1"/>
</dbReference>
<evidence type="ECO:0000256" key="6">
    <source>
        <dbReference type="ARBA" id="ARBA00022927"/>
    </source>
</evidence>
<evidence type="ECO:0000259" key="9">
    <source>
        <dbReference type="PROSITE" id="PS50166"/>
    </source>
</evidence>
<dbReference type="SUPFAM" id="SSF48371">
    <property type="entry name" value="ARM repeat"/>
    <property type="match status" value="2"/>
</dbReference>
<evidence type="ECO:0000313" key="10">
    <source>
        <dbReference type="EMBL" id="SPD29222.1"/>
    </source>
</evidence>
<protein>
    <recommendedName>
        <fullName evidence="9">Importin N-terminal domain-containing protein</fullName>
    </recommendedName>
</protein>
<evidence type="ECO:0000256" key="2">
    <source>
        <dbReference type="ARBA" id="ARBA00004496"/>
    </source>
</evidence>
<feature type="domain" description="Importin N-terminal" evidence="9">
    <location>
        <begin position="23"/>
        <end position="89"/>
    </location>
</feature>
<evidence type="ECO:0000256" key="1">
    <source>
        <dbReference type="ARBA" id="ARBA00004123"/>
    </source>
</evidence>
<dbReference type="PROSITE" id="PS50077">
    <property type="entry name" value="HEAT_REPEAT"/>
    <property type="match status" value="2"/>
</dbReference>
<dbReference type="InterPro" id="IPR011989">
    <property type="entry name" value="ARM-like"/>
</dbReference>
<evidence type="ECO:0000256" key="7">
    <source>
        <dbReference type="ARBA" id="ARBA00023242"/>
    </source>
</evidence>
<dbReference type="GO" id="GO:0005737">
    <property type="term" value="C:cytoplasm"/>
    <property type="evidence" value="ECO:0007669"/>
    <property type="project" value="UniProtKB-SubCell"/>
</dbReference>
<dbReference type="PANTHER" id="PTHR10527">
    <property type="entry name" value="IMPORTIN BETA"/>
    <property type="match status" value="1"/>
</dbReference>
<dbReference type="InterPro" id="IPR026960">
    <property type="entry name" value="RVT-Znf"/>
</dbReference>
<keyword evidence="4" id="KW-0963">Cytoplasm</keyword>
<dbReference type="PROSITE" id="PS50166">
    <property type="entry name" value="IMPORTIN_B_NT"/>
    <property type="match status" value="1"/>
</dbReference>
<dbReference type="InterPro" id="IPR016024">
    <property type="entry name" value="ARM-type_fold"/>
</dbReference>
<dbReference type="InterPro" id="IPR057672">
    <property type="entry name" value="TPR_IPO4/5"/>
</dbReference>
<evidence type="ECO:0000256" key="4">
    <source>
        <dbReference type="ARBA" id="ARBA00022490"/>
    </source>
</evidence>
<dbReference type="Pfam" id="PF03810">
    <property type="entry name" value="IBN_N"/>
    <property type="match status" value="1"/>
</dbReference>
<feature type="repeat" description="HEAT" evidence="8">
    <location>
        <begin position="808"/>
        <end position="846"/>
    </location>
</feature>
<reference evidence="10" key="1">
    <citation type="submission" date="2018-02" db="EMBL/GenBank/DDBJ databases">
        <authorList>
            <person name="Cohen D.B."/>
            <person name="Kent A.D."/>
        </authorList>
    </citation>
    <scope>NUCLEOTIDE SEQUENCE</scope>
</reference>
<dbReference type="EMBL" id="OIVN01006264">
    <property type="protein sequence ID" value="SPD29222.1"/>
    <property type="molecule type" value="Genomic_DNA"/>
</dbReference>
<keyword evidence="5" id="KW-0677">Repeat</keyword>
<keyword evidence="7" id="KW-0539">Nucleus</keyword>